<dbReference type="Gene3D" id="3.40.50.10540">
    <property type="entry name" value="Crotonobetainyl-coa:carnitine coa-transferase, domain 1"/>
    <property type="match status" value="1"/>
</dbReference>
<dbReference type="GO" id="GO:0016740">
    <property type="term" value="F:transferase activity"/>
    <property type="evidence" value="ECO:0007669"/>
    <property type="project" value="UniProtKB-KW"/>
</dbReference>
<keyword evidence="1 2" id="KW-0808">Transferase</keyword>
<dbReference type="InterPro" id="IPR044855">
    <property type="entry name" value="CoA-Trfase_III_dom3_sf"/>
</dbReference>
<accession>A0A494TI98</accession>
<dbReference type="OrthoDB" id="5720311at2"/>
<dbReference type="PANTHER" id="PTHR48228:SF6">
    <property type="entry name" value="L-CARNITINE COA-TRANSFERASE"/>
    <property type="match status" value="1"/>
</dbReference>
<geneLocation type="plasmid" evidence="2">
    <name>unnamed1</name>
</geneLocation>
<dbReference type="Proteomes" id="UP000276254">
    <property type="component" value="Plasmid unnamed1"/>
</dbReference>
<dbReference type="Pfam" id="PF02515">
    <property type="entry name" value="CoA_transf_3"/>
    <property type="match status" value="1"/>
</dbReference>
<dbReference type="InterPro" id="IPR050509">
    <property type="entry name" value="CoA-transferase_III"/>
</dbReference>
<evidence type="ECO:0000256" key="1">
    <source>
        <dbReference type="ARBA" id="ARBA00022679"/>
    </source>
</evidence>
<dbReference type="SUPFAM" id="SSF89796">
    <property type="entry name" value="CoA-transferase family III (CaiB/BaiF)"/>
    <property type="match status" value="1"/>
</dbReference>
<protein>
    <submittedName>
        <fullName evidence="2">CoA transferase</fullName>
    </submittedName>
</protein>
<dbReference type="KEGG" id="spha:D3Y57_02045"/>
<dbReference type="EMBL" id="CP032828">
    <property type="protein sequence ID" value="AYJ84875.1"/>
    <property type="molecule type" value="Genomic_DNA"/>
</dbReference>
<dbReference type="AlphaFoldDB" id="A0A494TI98"/>
<evidence type="ECO:0000313" key="3">
    <source>
        <dbReference type="Proteomes" id="UP000276254"/>
    </source>
</evidence>
<sequence length="387" mass="42248">MRVIDIATLLAGPLIATHLGDFGADVIKVEHPSGDALRHTGFRKDGVPLWWKVGGRNKRSITLDIKRGPDVLKKLVKDADVLIESFRPGTLEKWGVGWEELSAINPRLIMVRVTGFGQTGPYRNRPGFGTLAEAMSGFAHITGEPQASPTLPPFGLADGVAAQYGAFATMFALYERDAKGSGKGQFIDLAIYEPLFALLGYQPTLYDQLGIVQGRTGNRSQNNAPRNTYKTRDGRWVALSASTPSIADRVLRLAGGDAFAADPRFATAAGRVAAIDEIDRVVGGWIAARDLTEVIRIFEEYEGAIAPVYDIAQIFEDPQYAERSDIIAVNDTELGSIKMQNVFPRLSRTPGKVRHTGPRVGEHNEEVYRELGLDADQIALLHEGNII</sequence>
<reference evidence="2 3" key="1">
    <citation type="submission" date="2018-09" db="EMBL/GenBank/DDBJ databases">
        <title>Sphingomonas peninsula sp. nov., isolated from fildes peninsula, Antarctic soil.</title>
        <authorList>
            <person name="Yingchao G."/>
        </authorList>
    </citation>
    <scope>NUCLEOTIDE SEQUENCE [LARGE SCALE GENOMIC DNA]</scope>
    <source>
        <strain evidence="2 3">YZ-8</strain>
        <plasmid evidence="2 3">unnamed1</plasmid>
    </source>
</reference>
<dbReference type="InterPro" id="IPR003673">
    <property type="entry name" value="CoA-Trfase_fam_III"/>
</dbReference>
<evidence type="ECO:0000313" key="2">
    <source>
        <dbReference type="EMBL" id="AYJ84875.1"/>
    </source>
</evidence>
<name>A0A494TI98_SPHPE</name>
<dbReference type="InterPro" id="IPR023606">
    <property type="entry name" value="CoA-Trfase_III_dom_1_sf"/>
</dbReference>
<proteinExistence type="predicted"/>
<dbReference type="Gene3D" id="3.30.1540.10">
    <property type="entry name" value="formyl-coa transferase, domain 3"/>
    <property type="match status" value="1"/>
</dbReference>
<gene>
    <name evidence="2" type="ORF">D3Y57_02045</name>
</gene>
<dbReference type="PANTHER" id="PTHR48228">
    <property type="entry name" value="SUCCINYL-COA--D-CITRAMALATE COA-TRANSFERASE"/>
    <property type="match status" value="1"/>
</dbReference>
<keyword evidence="2" id="KW-0614">Plasmid</keyword>
<keyword evidence="3" id="KW-1185">Reference proteome</keyword>
<organism evidence="2 3">
    <name type="scientific">Sphingomonas paeninsulae</name>
    <dbReference type="NCBI Taxonomy" id="2319844"/>
    <lineage>
        <taxon>Bacteria</taxon>
        <taxon>Pseudomonadati</taxon>
        <taxon>Pseudomonadota</taxon>
        <taxon>Alphaproteobacteria</taxon>
        <taxon>Sphingomonadales</taxon>
        <taxon>Sphingomonadaceae</taxon>
        <taxon>Sphingomonas</taxon>
    </lineage>
</organism>